<accession>A0A177D8U0</accession>
<feature type="signal peptide" evidence="1">
    <location>
        <begin position="1"/>
        <end position="21"/>
    </location>
</feature>
<evidence type="ECO:0000313" key="3">
    <source>
        <dbReference type="Proteomes" id="UP000077248"/>
    </source>
</evidence>
<feature type="chain" id="PRO_5008059132" description="Secreted protein" evidence="1">
    <location>
        <begin position="22"/>
        <end position="119"/>
    </location>
</feature>
<protein>
    <recommendedName>
        <fullName evidence="4">Secreted protein</fullName>
    </recommendedName>
</protein>
<organism evidence="2 3">
    <name type="scientific">Alternaria alternata</name>
    <name type="common">Alternaria rot fungus</name>
    <name type="synonym">Torula alternata</name>
    <dbReference type="NCBI Taxonomy" id="5599"/>
    <lineage>
        <taxon>Eukaryota</taxon>
        <taxon>Fungi</taxon>
        <taxon>Dikarya</taxon>
        <taxon>Ascomycota</taxon>
        <taxon>Pezizomycotina</taxon>
        <taxon>Dothideomycetes</taxon>
        <taxon>Pleosporomycetidae</taxon>
        <taxon>Pleosporales</taxon>
        <taxon>Pleosporineae</taxon>
        <taxon>Pleosporaceae</taxon>
        <taxon>Alternaria</taxon>
        <taxon>Alternaria sect. Alternaria</taxon>
        <taxon>Alternaria alternata complex</taxon>
    </lineage>
</organism>
<evidence type="ECO:0000256" key="1">
    <source>
        <dbReference type="SAM" id="SignalP"/>
    </source>
</evidence>
<dbReference type="GeneID" id="29117225"/>
<dbReference type="RefSeq" id="XP_018381526.1">
    <property type="nucleotide sequence ID" value="XM_018531631.1"/>
</dbReference>
<reference evidence="2 3" key="1">
    <citation type="submission" date="2016-05" db="EMBL/GenBank/DDBJ databases">
        <title>Comparative analysis of secretome profiles of manganese(II)-oxidizing ascomycete fungi.</title>
        <authorList>
            <consortium name="DOE Joint Genome Institute"/>
            <person name="Zeiner C.A."/>
            <person name="Purvine S.O."/>
            <person name="Zink E.M."/>
            <person name="Wu S."/>
            <person name="Pasa-Tolic L."/>
            <person name="Chaput D.L."/>
            <person name="Haridas S."/>
            <person name="Grigoriev I.V."/>
            <person name="Santelli C.M."/>
            <person name="Hansel C.M."/>
        </authorList>
    </citation>
    <scope>NUCLEOTIDE SEQUENCE [LARGE SCALE GENOMIC DNA]</scope>
    <source>
        <strain evidence="2 3">SRC1lrK2f</strain>
    </source>
</reference>
<sequence length="119" mass="12644">MQQSEWCSVVLLCCVVVGDDGDGWRWRGARPHRTARLLKLSKFANANGSCLDTRAFGGEVGCAEHVAVDVLAGQLTCEAGGEGWETDGICTAAERAIRDRLAPCPGRSPACAFQKSCMG</sequence>
<keyword evidence="3" id="KW-1185">Reference proteome</keyword>
<proteinExistence type="predicted"/>
<evidence type="ECO:0000313" key="2">
    <source>
        <dbReference type="EMBL" id="OAG16105.1"/>
    </source>
</evidence>
<dbReference type="EMBL" id="KV441491">
    <property type="protein sequence ID" value="OAG16105.1"/>
    <property type="molecule type" value="Genomic_DNA"/>
</dbReference>
<dbReference type="Proteomes" id="UP000077248">
    <property type="component" value="Unassembled WGS sequence"/>
</dbReference>
<dbReference type="VEuPathDB" id="FungiDB:CC77DRAFT_422856"/>
<gene>
    <name evidence="2" type="ORF">CC77DRAFT_422856</name>
</gene>
<dbReference type="AlphaFoldDB" id="A0A177D8U0"/>
<evidence type="ECO:0008006" key="4">
    <source>
        <dbReference type="Google" id="ProtNLM"/>
    </source>
</evidence>
<dbReference type="KEGG" id="aalt:CC77DRAFT_422856"/>
<name>A0A177D8U0_ALTAL</name>
<keyword evidence="1" id="KW-0732">Signal</keyword>